<dbReference type="PIRSF" id="PIRSF001123">
    <property type="entry name" value="PepA_GA"/>
    <property type="match status" value="1"/>
</dbReference>
<organism evidence="5 6">
    <name type="scientific">Listeria floridensis FSL S10-1187</name>
    <dbReference type="NCBI Taxonomy" id="1265817"/>
    <lineage>
        <taxon>Bacteria</taxon>
        <taxon>Bacillati</taxon>
        <taxon>Bacillota</taxon>
        <taxon>Bacilli</taxon>
        <taxon>Bacillales</taxon>
        <taxon>Listeriaceae</taxon>
        <taxon>Listeria</taxon>
    </lineage>
</organism>
<accession>A0ABN0RF15</accession>
<dbReference type="InterPro" id="IPR002933">
    <property type="entry name" value="Peptidase_M20"/>
</dbReference>
<comment type="caution">
    <text evidence="5">The sequence shown here is derived from an EMBL/GenBank/DDBJ whole genome shotgun (WGS) entry which is preliminary data.</text>
</comment>
<proteinExistence type="inferred from homology"/>
<evidence type="ECO:0000256" key="4">
    <source>
        <dbReference type="PIRNR" id="PIRNR001123"/>
    </source>
</evidence>
<comment type="cofactor">
    <cofactor evidence="1">
        <name>Zn(2+)</name>
        <dbReference type="ChEBI" id="CHEBI:29105"/>
    </cofactor>
</comment>
<gene>
    <name evidence="5" type="ORF">MFLO_08347</name>
</gene>
<dbReference type="InterPro" id="IPR008007">
    <property type="entry name" value="Peptidase_M42"/>
</dbReference>
<comment type="similarity">
    <text evidence="4">Belongs to the peptidase M42 family.</text>
</comment>
<dbReference type="Pfam" id="PF01546">
    <property type="entry name" value="Peptidase_M20"/>
    <property type="match status" value="1"/>
</dbReference>
<dbReference type="Gene3D" id="3.40.630.10">
    <property type="entry name" value="Zn peptidases"/>
    <property type="match status" value="1"/>
</dbReference>
<dbReference type="PANTHER" id="PTHR42994:SF2">
    <property type="entry name" value="PEPTIDASE"/>
    <property type="match status" value="1"/>
</dbReference>
<protein>
    <submittedName>
        <fullName evidence="5">Peptidase M20/M25/M40 family protein</fullName>
    </submittedName>
</protein>
<dbReference type="SUPFAM" id="SSF53187">
    <property type="entry name" value="Zn-dependent exopeptidases"/>
    <property type="match status" value="1"/>
</dbReference>
<evidence type="ECO:0000256" key="3">
    <source>
        <dbReference type="ARBA" id="ARBA00022801"/>
    </source>
</evidence>
<dbReference type="RefSeq" id="WP_051993548.1">
    <property type="nucleotide sequence ID" value="NZ_AODF01000015.1"/>
</dbReference>
<dbReference type="EMBL" id="AODF01000015">
    <property type="protein sequence ID" value="EUJ31805.1"/>
    <property type="molecule type" value="Genomic_DNA"/>
</dbReference>
<evidence type="ECO:0000256" key="2">
    <source>
        <dbReference type="ARBA" id="ARBA00022723"/>
    </source>
</evidence>
<keyword evidence="2" id="KW-0479">Metal-binding</keyword>
<reference evidence="5 6" key="1">
    <citation type="journal article" date="2014" name="Int. J. Syst. Evol. Microbiol.">
        <title>Listeria floridensis sp. nov., Listeria aquatica sp. nov., Listeria cornellensis sp. nov., Listeria riparia sp. nov. and Listeria grandensis sp. nov., from agricultural and natural environments.</title>
        <authorList>
            <person name="den Bakker H.C."/>
            <person name="Warchocki S."/>
            <person name="Wright E.M."/>
            <person name="Allred A.F."/>
            <person name="Ahlstrom C."/>
            <person name="Manuel C.S."/>
            <person name="Stasiewicz M.J."/>
            <person name="Burrell A."/>
            <person name="Roof S."/>
            <person name="Strawn L."/>
            <person name="Fortes E.D."/>
            <person name="Nightingale K.K."/>
            <person name="Kephart D."/>
            <person name="Wiedmann M."/>
        </authorList>
    </citation>
    <scope>NUCLEOTIDE SEQUENCE [LARGE SCALE GENOMIC DNA]</scope>
    <source>
        <strain evidence="5 6">FSL S10-1187</strain>
    </source>
</reference>
<dbReference type="Proteomes" id="UP000019249">
    <property type="component" value="Unassembled WGS sequence"/>
</dbReference>
<name>A0ABN0RF15_9LIST</name>
<dbReference type="Gene3D" id="3.30.70.360">
    <property type="match status" value="1"/>
</dbReference>
<sequence>MAVLDVFAYFETITKIYSPSLFEDELLEYIKAEIDGFQVPLIHTGPGGLIARIPETKEGFAPLFFAAHLDTATNGEKPVIELSDGYYRSSSGYLGADDKAGVAAMLAVIKTVQEDTSLEHGPLEFIFTTREEAGLLGAKMLDLTVLESRYGFCLDAPGKVGSFQRISDTHAELNVTVIQSFKDSDVSAINIARAALHRIRKSRMPQDMIVNVLRFDGTKNQLGEETVRVELTIAGEFVLDSRLEAIEGIRQLFDQTGAKYGASVDSELHISYPGFKIRDQHPAVLLAKQAARKAELKNQEVVFLGGSDASIFNERGLETLLLSVGYENPHTEKERIAQAELENLSRLLLAIISSARGMEVITEFPPR</sequence>
<keyword evidence="6" id="KW-1185">Reference proteome</keyword>
<keyword evidence="3" id="KW-0378">Hydrolase</keyword>
<evidence type="ECO:0000256" key="1">
    <source>
        <dbReference type="ARBA" id="ARBA00001947"/>
    </source>
</evidence>
<dbReference type="PANTHER" id="PTHR42994">
    <property type="entry name" value="PEPTIDASE T"/>
    <property type="match status" value="1"/>
</dbReference>
<evidence type="ECO:0000313" key="5">
    <source>
        <dbReference type="EMBL" id="EUJ31805.1"/>
    </source>
</evidence>
<evidence type="ECO:0000313" key="6">
    <source>
        <dbReference type="Proteomes" id="UP000019249"/>
    </source>
</evidence>